<gene>
    <name evidence="2" type="ORF">SAMN05216529_103156</name>
</gene>
<evidence type="ECO:0000313" key="2">
    <source>
        <dbReference type="EMBL" id="SUQ13428.1"/>
    </source>
</evidence>
<feature type="transmembrane region" description="Helical" evidence="1">
    <location>
        <begin position="116"/>
        <end position="138"/>
    </location>
</feature>
<evidence type="ECO:0000256" key="1">
    <source>
        <dbReference type="SAM" id="Phobius"/>
    </source>
</evidence>
<name>A0A316A1C2_9FIRM</name>
<feature type="transmembrane region" description="Helical" evidence="1">
    <location>
        <begin position="86"/>
        <end position="110"/>
    </location>
</feature>
<keyword evidence="1" id="KW-1133">Transmembrane helix</keyword>
<dbReference type="PANTHER" id="PTHR40078">
    <property type="entry name" value="INTEGRAL MEMBRANE PROTEIN-RELATED"/>
    <property type="match status" value="1"/>
</dbReference>
<feature type="transmembrane region" description="Helical" evidence="1">
    <location>
        <begin position="184"/>
        <end position="203"/>
    </location>
</feature>
<sequence>MEKTTNIKEAGMKSLLMKTLKICIGLFITGIGTAMMYLVNWGSAPAATIGDGVHVAFHMSYGVAGILVNVFFLVILVFLDRKLISIGTVLATFFMGIFIDVGVFLIQPFYVDTIPAALKAVILFLGGVITAVGLGYYVGVNFGIGAIDGMSVALNKKFGIPFTVCRWGVDIVLTAAGILLGAAWGAGTIVSVVITGPIMQVVIKHTQKAQQD</sequence>
<dbReference type="PANTHER" id="PTHR40078:SF1">
    <property type="entry name" value="INTEGRAL MEMBRANE PROTEIN"/>
    <property type="match status" value="1"/>
</dbReference>
<feature type="transmembrane region" description="Helical" evidence="1">
    <location>
        <begin position="59"/>
        <end position="79"/>
    </location>
</feature>
<keyword evidence="1" id="KW-0812">Transmembrane</keyword>
<dbReference type="RefSeq" id="WP_109709419.1">
    <property type="nucleotide sequence ID" value="NZ_QGDS01000003.1"/>
</dbReference>
<feature type="transmembrane region" description="Helical" evidence="1">
    <location>
        <begin position="158"/>
        <end position="178"/>
    </location>
</feature>
<feature type="transmembrane region" description="Helical" evidence="1">
    <location>
        <begin position="20"/>
        <end position="39"/>
    </location>
</feature>
<organism evidence="2 3">
    <name type="scientific">Faecalicatena contorta</name>
    <dbReference type="NCBI Taxonomy" id="39482"/>
    <lineage>
        <taxon>Bacteria</taxon>
        <taxon>Bacillati</taxon>
        <taxon>Bacillota</taxon>
        <taxon>Clostridia</taxon>
        <taxon>Lachnospirales</taxon>
        <taxon>Lachnospiraceae</taxon>
        <taxon>Faecalicatena</taxon>
    </lineage>
</organism>
<dbReference type="Pfam" id="PF19700">
    <property type="entry name" value="DUF6198"/>
    <property type="match status" value="1"/>
</dbReference>
<keyword evidence="1" id="KW-0472">Membrane</keyword>
<dbReference type="AlphaFoldDB" id="A0A316A1C2"/>
<dbReference type="OrthoDB" id="154912at2"/>
<reference evidence="3" key="1">
    <citation type="submission" date="2017-07" db="EMBL/GenBank/DDBJ databases">
        <authorList>
            <person name="Varghese N."/>
            <person name="Submissions S."/>
        </authorList>
    </citation>
    <scope>NUCLEOTIDE SEQUENCE [LARGE SCALE GENOMIC DNA]</scope>
    <source>
        <strain evidence="3">NLAE-zl-C134</strain>
    </source>
</reference>
<dbReference type="Proteomes" id="UP000254051">
    <property type="component" value="Unassembled WGS sequence"/>
</dbReference>
<protein>
    <submittedName>
        <fullName evidence="2">Uncharacterized membrane protein YczE</fullName>
    </submittedName>
</protein>
<accession>A0A316A1C2</accession>
<dbReference type="InterPro" id="IPR038750">
    <property type="entry name" value="YczE/YyaS-like"/>
</dbReference>
<evidence type="ECO:0000313" key="3">
    <source>
        <dbReference type="Proteomes" id="UP000254051"/>
    </source>
</evidence>
<keyword evidence="3" id="KW-1185">Reference proteome</keyword>
<dbReference type="EMBL" id="UHJJ01000003">
    <property type="protein sequence ID" value="SUQ13428.1"/>
    <property type="molecule type" value="Genomic_DNA"/>
</dbReference>
<proteinExistence type="predicted"/>